<dbReference type="RefSeq" id="XP_019015231.1">
    <property type="nucleotide sequence ID" value="XM_019162064.1"/>
</dbReference>
<gene>
    <name evidence="2" type="ORF">PICMEDRAFT_18573</name>
</gene>
<feature type="region of interest" description="Disordered" evidence="1">
    <location>
        <begin position="339"/>
        <end position="363"/>
    </location>
</feature>
<protein>
    <submittedName>
        <fullName evidence="2">Uncharacterized protein</fullName>
    </submittedName>
</protein>
<feature type="compositionally biased region" description="Polar residues" evidence="1">
    <location>
        <begin position="287"/>
        <end position="299"/>
    </location>
</feature>
<evidence type="ECO:0000313" key="2">
    <source>
        <dbReference type="EMBL" id="ODQ44118.1"/>
    </source>
</evidence>
<evidence type="ECO:0000256" key="1">
    <source>
        <dbReference type="SAM" id="MobiDB-lite"/>
    </source>
</evidence>
<feature type="compositionally biased region" description="Basic and acidic residues" evidence="1">
    <location>
        <begin position="32"/>
        <end position="84"/>
    </location>
</feature>
<reference evidence="2 3" key="1">
    <citation type="journal article" date="2016" name="Proc. Natl. Acad. Sci. U.S.A.">
        <title>Comparative genomics of biotechnologically important yeasts.</title>
        <authorList>
            <person name="Riley R."/>
            <person name="Haridas S."/>
            <person name="Wolfe K.H."/>
            <person name="Lopes M.R."/>
            <person name="Hittinger C.T."/>
            <person name="Goeker M."/>
            <person name="Salamov A.A."/>
            <person name="Wisecaver J.H."/>
            <person name="Long T.M."/>
            <person name="Calvey C.H."/>
            <person name="Aerts A.L."/>
            <person name="Barry K.W."/>
            <person name="Choi C."/>
            <person name="Clum A."/>
            <person name="Coughlan A.Y."/>
            <person name="Deshpande S."/>
            <person name="Douglass A.P."/>
            <person name="Hanson S.J."/>
            <person name="Klenk H.-P."/>
            <person name="LaButti K.M."/>
            <person name="Lapidus A."/>
            <person name="Lindquist E.A."/>
            <person name="Lipzen A.M."/>
            <person name="Meier-Kolthoff J.P."/>
            <person name="Ohm R.A."/>
            <person name="Otillar R.P."/>
            <person name="Pangilinan J.L."/>
            <person name="Peng Y."/>
            <person name="Rokas A."/>
            <person name="Rosa C.A."/>
            <person name="Scheuner C."/>
            <person name="Sibirny A.A."/>
            <person name="Slot J.C."/>
            <person name="Stielow J.B."/>
            <person name="Sun H."/>
            <person name="Kurtzman C.P."/>
            <person name="Blackwell M."/>
            <person name="Grigoriev I.V."/>
            <person name="Jeffries T.W."/>
        </authorList>
    </citation>
    <scope>NUCLEOTIDE SEQUENCE [LARGE SCALE GENOMIC DNA]</scope>
    <source>
        <strain evidence="2 3">NRRL Y-2026</strain>
    </source>
</reference>
<feature type="region of interest" description="Disordered" evidence="1">
    <location>
        <begin position="400"/>
        <end position="419"/>
    </location>
</feature>
<organism evidence="2 3">
    <name type="scientific">Pichia membranifaciens NRRL Y-2026</name>
    <dbReference type="NCBI Taxonomy" id="763406"/>
    <lineage>
        <taxon>Eukaryota</taxon>
        <taxon>Fungi</taxon>
        <taxon>Dikarya</taxon>
        <taxon>Ascomycota</taxon>
        <taxon>Saccharomycotina</taxon>
        <taxon>Pichiomycetes</taxon>
        <taxon>Pichiales</taxon>
        <taxon>Pichiaceae</taxon>
        <taxon>Pichia</taxon>
    </lineage>
</organism>
<feature type="region of interest" description="Disordered" evidence="1">
    <location>
        <begin position="1"/>
        <end position="128"/>
    </location>
</feature>
<proteinExistence type="predicted"/>
<sequence length="527" mass="60198">MSYFTRSKRDASSIAPTMAEEPLKRVKVEKKPKKDDIEKDVKKERMEQERKERKEREMKQKIEKIEKREKKAKREKEKEKERKEKRMKREKRELDKERERREKKERKAKEKEKEKEKSSSYSLFGEDSPLENINNFQLLPSNHEKPYDLNHDLKFQRQLRLIQLSNAHLSSMAHPDFDSPASFEESDLDLEDDLEDEDDPLFDRSFEEMDLTPHFDMDFELDGDLDSDYNVNFTPNERSSSPLSDIDSSFPNDRFNVAIPIIDDVKTGISQVDNIIDQFKFVPNYADTHSGSESSSIDHVSNDKTFEGGNAGTDNNNNNALAMSNNGELVSADAHKDSFANNNEFNENNNTSNNHNQTNTPSLSLNLKLSIPTSAAPTNDSNILLSPSSSFNLLNLSDRAPNSRKQQTPTSFSSSSLFNSSASAASHPPPIVLSEFLNFELPQQQLSASVSSSNNSLTSAPTPAAAKLSFEYRHNNRKINLALTKEPELYRNCRQPYKSALNRLALWSGKAQEMVLDRSLPMDEFII</sequence>
<feature type="compositionally biased region" description="Low complexity" evidence="1">
    <location>
        <begin position="341"/>
        <end position="360"/>
    </location>
</feature>
<dbReference type="STRING" id="763406.A0A1E3NEX2"/>
<name>A0A1E3NEX2_9ASCO</name>
<dbReference type="Proteomes" id="UP000094455">
    <property type="component" value="Unassembled WGS sequence"/>
</dbReference>
<dbReference type="GeneID" id="30178751"/>
<feature type="region of interest" description="Disordered" evidence="1">
    <location>
        <begin position="287"/>
        <end position="323"/>
    </location>
</feature>
<dbReference type="OrthoDB" id="3997504at2759"/>
<dbReference type="EMBL" id="KV454009">
    <property type="protein sequence ID" value="ODQ44118.1"/>
    <property type="molecule type" value="Genomic_DNA"/>
</dbReference>
<dbReference type="AlphaFoldDB" id="A0A1E3NEX2"/>
<evidence type="ECO:0000313" key="3">
    <source>
        <dbReference type="Proteomes" id="UP000094455"/>
    </source>
</evidence>
<keyword evidence="3" id="KW-1185">Reference proteome</keyword>
<accession>A0A1E3NEX2</accession>
<feature type="compositionally biased region" description="Low complexity" evidence="1">
    <location>
        <begin position="312"/>
        <end position="323"/>
    </location>
</feature>
<feature type="compositionally biased region" description="Basic and acidic residues" evidence="1">
    <location>
        <begin position="90"/>
        <end position="118"/>
    </location>
</feature>